<organism evidence="1 2">
    <name type="scientific">Ramlibacter tataouinensis (strain ATCC BAA-407 / DSM 14655 / LMG 21543 / TTB310)</name>
    <dbReference type="NCBI Taxonomy" id="365046"/>
    <lineage>
        <taxon>Bacteria</taxon>
        <taxon>Pseudomonadati</taxon>
        <taxon>Pseudomonadota</taxon>
        <taxon>Betaproteobacteria</taxon>
        <taxon>Burkholderiales</taxon>
        <taxon>Comamonadaceae</taxon>
        <taxon>Ramlibacter</taxon>
    </lineage>
</organism>
<evidence type="ECO:0000313" key="1">
    <source>
        <dbReference type="EMBL" id="AEG93805.1"/>
    </source>
</evidence>
<dbReference type="eggNOG" id="ENOG5031BY6">
    <property type="taxonomic scope" value="Bacteria"/>
</dbReference>
<dbReference type="Pfam" id="PF11828">
    <property type="entry name" value="DUF3348"/>
    <property type="match status" value="1"/>
</dbReference>
<evidence type="ECO:0000313" key="2">
    <source>
        <dbReference type="Proteomes" id="UP000008385"/>
    </source>
</evidence>
<proteinExistence type="predicted"/>
<dbReference type="EMBL" id="CP000245">
    <property type="protein sequence ID" value="AEG93805.1"/>
    <property type="molecule type" value="Genomic_DNA"/>
</dbReference>
<dbReference type="AlphaFoldDB" id="F5Y4F8"/>
<evidence type="ECO:0008006" key="3">
    <source>
        <dbReference type="Google" id="ProtNLM"/>
    </source>
</evidence>
<protein>
    <recommendedName>
        <fullName evidence="3">DUF3348 domain-containing protein</fullName>
    </recommendedName>
</protein>
<accession>F5Y4F8</accession>
<reference evidence="1 2" key="2">
    <citation type="journal article" date="2011" name="PLoS ONE">
        <title>The Cyst-Dividing Bacterium Ramlibacter tataouinensis TTB310 Genome Reveals a Well-Stocked Toolbox for Adaptation to a Desert Environment.</title>
        <authorList>
            <person name="De Luca G."/>
            <person name="Barakat M."/>
            <person name="Ortet P."/>
            <person name="Fochesato S."/>
            <person name="Jourlin-Castelli C."/>
            <person name="Ansaldi M."/>
            <person name="Py B."/>
            <person name="Fichant G."/>
            <person name="Coutinho P.M."/>
            <person name="Voulhoux R."/>
            <person name="Bastien O."/>
            <person name="Marechal E."/>
            <person name="Henrissat B."/>
            <person name="Quentin Y."/>
            <person name="Noirot P."/>
            <person name="Filloux A."/>
            <person name="Mejean V."/>
            <person name="Dubow M.S."/>
            <person name="Barras F."/>
            <person name="Barbe V."/>
            <person name="Weissenbach J."/>
            <person name="Mihalcescu I."/>
            <person name="Vermeglio A."/>
            <person name="Achouak W."/>
            <person name="Heulin T."/>
        </authorList>
    </citation>
    <scope>NUCLEOTIDE SEQUENCE [LARGE SCALE GENOMIC DNA]</scope>
    <source>
        <strain evidence="2">ATCC BAA-407 / DSM 14655 / LMG 21543 / TTB310</strain>
    </source>
</reference>
<dbReference type="RefSeq" id="WP_013902036.1">
    <property type="nucleotide sequence ID" value="NC_015677.1"/>
</dbReference>
<name>F5Y4F8_RAMTT</name>
<sequence length="229" mass="24584">MYSTPIGPSNLVRLLAAWAPVDANASAMDVAERMGLAIGPLDAIRLQAAQQSLRVSGAAPAGAPPKARAYQQAQALAGEVQKVRGVLARAVAQDPLALAHYAAADAEAAGYAPWQQRHLELQRQMGQMVGALRDHARQTVARTAPRLQPLATLDAAFEQLHAPREQALLPTTAALLERRFNALRSADPAWLASFAHDWRQALLAELDLRLEPVMGLLEALRHETGSPTP</sequence>
<dbReference type="InterPro" id="IPR021783">
    <property type="entry name" value="DUF3348"/>
</dbReference>
<gene>
    <name evidence="1" type="ordered locus">Rta_27030</name>
</gene>
<dbReference type="KEGG" id="rta:Rta_27030"/>
<dbReference type="HOGENOM" id="CLU_076297_1_0_4"/>
<dbReference type="STRING" id="365046.Rta_27030"/>
<dbReference type="Proteomes" id="UP000008385">
    <property type="component" value="Chromosome"/>
</dbReference>
<reference evidence="2" key="1">
    <citation type="submission" date="2006-01" db="EMBL/GenBank/DDBJ databases">
        <title>Genome of the cyst-dividing bacterium Ramlibacter tataouinensis.</title>
        <authorList>
            <person name="Barakat M."/>
            <person name="Ortet P."/>
            <person name="De Luca G."/>
            <person name="Jourlin-Castelli C."/>
            <person name="Ansaldi M."/>
            <person name="Py B."/>
            <person name="Fichant G."/>
            <person name="Coutinho P."/>
            <person name="Voulhoux R."/>
            <person name="Bastien O."/>
            <person name="Roy S."/>
            <person name="Marechal E."/>
            <person name="Henrissat B."/>
            <person name="Quentin Y."/>
            <person name="Noirot P."/>
            <person name="Filloux A."/>
            <person name="Mejean V."/>
            <person name="DuBow M."/>
            <person name="Barras F."/>
            <person name="Heulin T."/>
        </authorList>
    </citation>
    <scope>NUCLEOTIDE SEQUENCE [LARGE SCALE GENOMIC DNA]</scope>
    <source>
        <strain evidence="2">ATCC BAA-407 / DSM 14655 / LMG 21543 / TTB310</strain>
    </source>
</reference>
<keyword evidence="2" id="KW-1185">Reference proteome</keyword>